<organism evidence="1 2">
    <name type="scientific">Fictibacillus iocasae</name>
    <dbReference type="NCBI Taxonomy" id="2715437"/>
    <lineage>
        <taxon>Bacteria</taxon>
        <taxon>Bacillati</taxon>
        <taxon>Bacillota</taxon>
        <taxon>Bacilli</taxon>
        <taxon>Bacillales</taxon>
        <taxon>Fictibacillaceae</taxon>
        <taxon>Fictibacillus</taxon>
    </lineage>
</organism>
<evidence type="ECO:0000313" key="2">
    <source>
        <dbReference type="Proteomes" id="UP001596549"/>
    </source>
</evidence>
<sequence length="108" mass="12134">MDKRLERRLYWQQQAPHIHKFQSITSGGSDHTHELAISTSPMVGGMDDHIHYFEGECKGKDGHCHTFKGYTSSPIPLRGGGHYHLVSAQLTEVSGHTHSFHGKTTNRL</sequence>
<dbReference type="Proteomes" id="UP001596549">
    <property type="component" value="Unassembled WGS sequence"/>
</dbReference>
<protein>
    <submittedName>
        <fullName evidence="1">YmaF family protein</fullName>
    </submittedName>
</protein>
<dbReference type="Pfam" id="PF12788">
    <property type="entry name" value="YmaF"/>
    <property type="match status" value="1"/>
</dbReference>
<dbReference type="RefSeq" id="WP_379751028.1">
    <property type="nucleotide sequence ID" value="NZ_JBHTCP010000051.1"/>
</dbReference>
<dbReference type="EMBL" id="JBHTCP010000051">
    <property type="protein sequence ID" value="MFC7373266.1"/>
    <property type="molecule type" value="Genomic_DNA"/>
</dbReference>
<accession>A0ABW2NS20</accession>
<comment type="caution">
    <text evidence="1">The sequence shown here is derived from an EMBL/GenBank/DDBJ whole genome shotgun (WGS) entry which is preliminary data.</text>
</comment>
<evidence type="ECO:0000313" key="1">
    <source>
        <dbReference type="EMBL" id="MFC7373266.1"/>
    </source>
</evidence>
<dbReference type="InterPro" id="IPR024307">
    <property type="entry name" value="YmaF"/>
</dbReference>
<proteinExistence type="predicted"/>
<keyword evidence="2" id="KW-1185">Reference proteome</keyword>
<name>A0ABW2NS20_9BACL</name>
<reference evidence="2" key="1">
    <citation type="journal article" date="2019" name="Int. J. Syst. Evol. Microbiol.">
        <title>The Global Catalogue of Microorganisms (GCM) 10K type strain sequencing project: providing services to taxonomists for standard genome sequencing and annotation.</title>
        <authorList>
            <consortium name="The Broad Institute Genomics Platform"/>
            <consortium name="The Broad Institute Genome Sequencing Center for Infectious Disease"/>
            <person name="Wu L."/>
            <person name="Ma J."/>
        </authorList>
    </citation>
    <scope>NUCLEOTIDE SEQUENCE [LARGE SCALE GENOMIC DNA]</scope>
    <source>
        <strain evidence="2">NBRC 106396</strain>
    </source>
</reference>
<gene>
    <name evidence="1" type="ORF">ACFQPF_16625</name>
</gene>